<evidence type="ECO:0000256" key="7">
    <source>
        <dbReference type="SAM" id="MobiDB-lite"/>
    </source>
</evidence>
<evidence type="ECO:0000259" key="9">
    <source>
        <dbReference type="PROSITE" id="PS51910"/>
    </source>
</evidence>
<feature type="domain" description="Chitin-binding type-2" evidence="8">
    <location>
        <begin position="450"/>
        <end position="511"/>
    </location>
</feature>
<organism evidence="10 11">
    <name type="scientific">Biomphalaria glabrata</name>
    <name type="common">Bloodfluke planorb</name>
    <name type="synonym">Freshwater snail</name>
    <dbReference type="NCBI Taxonomy" id="6526"/>
    <lineage>
        <taxon>Eukaryota</taxon>
        <taxon>Metazoa</taxon>
        <taxon>Spiralia</taxon>
        <taxon>Lophotrochozoa</taxon>
        <taxon>Mollusca</taxon>
        <taxon>Gastropoda</taxon>
        <taxon>Heterobranchia</taxon>
        <taxon>Euthyneura</taxon>
        <taxon>Panpulmonata</taxon>
        <taxon>Hygrophila</taxon>
        <taxon>Lymnaeoidea</taxon>
        <taxon>Planorbidae</taxon>
        <taxon>Biomphalaria</taxon>
    </lineage>
</organism>
<dbReference type="PROSITE" id="PS01095">
    <property type="entry name" value="GH18_1"/>
    <property type="match status" value="1"/>
</dbReference>
<dbReference type="VEuPathDB" id="VectorBase:BGLB019266"/>
<keyword evidence="5 6" id="KW-0326">Glycosidase</keyword>
<dbReference type="SMART" id="SM00494">
    <property type="entry name" value="ChtBD2"/>
    <property type="match status" value="1"/>
</dbReference>
<feature type="compositionally biased region" description="Low complexity" evidence="7">
    <location>
        <begin position="345"/>
        <end position="438"/>
    </location>
</feature>
<evidence type="ECO:0000259" key="8">
    <source>
        <dbReference type="PROSITE" id="PS50940"/>
    </source>
</evidence>
<dbReference type="GO" id="GO:0005576">
    <property type="term" value="C:extracellular region"/>
    <property type="evidence" value="ECO:0007669"/>
    <property type="project" value="InterPro"/>
</dbReference>
<evidence type="ECO:0000256" key="4">
    <source>
        <dbReference type="ARBA" id="ARBA00023157"/>
    </source>
</evidence>
<dbReference type="STRING" id="6526.A0A2C9KGE4"/>
<dbReference type="OrthoDB" id="76388at2759"/>
<dbReference type="InterPro" id="IPR036508">
    <property type="entry name" value="Chitin-bd_dom_sf"/>
</dbReference>
<keyword evidence="2" id="KW-0147">Chitin-binding</keyword>
<dbReference type="GO" id="GO:0008061">
    <property type="term" value="F:chitin binding"/>
    <property type="evidence" value="ECO:0007669"/>
    <property type="project" value="UniProtKB-KW"/>
</dbReference>
<sequence length="511" mass="54859">MALRKRTIIGFKFNIFQGIKNRYSRLNKLKEANPELKTLLAVGGASAGSTPFTEMVATAETRRSFVETSLVYLRQRNFDGLDLDWEYPGNSGLPEDKHRFTLLVQELAAAFENESRTSGRPRLILSAVVAGGKENIDASYEVREIAESLDMINLMSYDFHGSWESVTGHNSPLYSRTGETGPAINYNTDFAAKYWVELGTPEAKLNIGLATYGRTFILSDERSNSVGDPAGGPGAAGAFTSELGFLAFYEICPLISAGAVVRNISDQQVPYLTFNLLWAGYDDVASLRNKVQFIKRNGYGGTMIWSLDSDDFRGTSCGAGTFPLTRAVAEECGDSDDTTTFQPQDSTETTPSAEPTSATTAEPTDATTNEPTNAPTAAPTNAPTDAPTNAPTDASTNAPTDAPTNAPTDAPTNAPTDAPTIAPTESPTNAPTAAPVTTERPTSSTKINSDSMCSDLGLSDGNYADPNSCSTFISCSGLVTYIMPCPAGLVYNVKYDYCDWFLQRTRVLCLA</sequence>
<feature type="domain" description="GH18" evidence="9">
    <location>
        <begin position="1"/>
        <end position="335"/>
    </location>
</feature>
<evidence type="ECO:0000256" key="2">
    <source>
        <dbReference type="ARBA" id="ARBA00022669"/>
    </source>
</evidence>
<keyword evidence="3 6" id="KW-0378">Hydrolase</keyword>
<dbReference type="GO" id="GO:0005975">
    <property type="term" value="P:carbohydrate metabolic process"/>
    <property type="evidence" value="ECO:0007669"/>
    <property type="project" value="InterPro"/>
</dbReference>
<dbReference type="SMART" id="SM00636">
    <property type="entry name" value="Glyco_18"/>
    <property type="match status" value="1"/>
</dbReference>
<evidence type="ECO:0000256" key="6">
    <source>
        <dbReference type="RuleBase" id="RU000489"/>
    </source>
</evidence>
<comment type="similarity">
    <text evidence="1">Belongs to the glycosyl hydrolase 18 family. Chitinase class II subfamily.</text>
</comment>
<name>A0A2C9KGE4_BIOGL</name>
<evidence type="ECO:0000256" key="3">
    <source>
        <dbReference type="ARBA" id="ARBA00022801"/>
    </source>
</evidence>
<dbReference type="GO" id="GO:0004568">
    <property type="term" value="F:chitinase activity"/>
    <property type="evidence" value="ECO:0007669"/>
    <property type="project" value="TreeGrafter"/>
</dbReference>
<dbReference type="Pfam" id="PF01607">
    <property type="entry name" value="CBM_14"/>
    <property type="match status" value="1"/>
</dbReference>
<evidence type="ECO:0000313" key="11">
    <source>
        <dbReference type="Proteomes" id="UP000076420"/>
    </source>
</evidence>
<dbReference type="SUPFAM" id="SSF54556">
    <property type="entry name" value="Chitinase insertion domain"/>
    <property type="match status" value="1"/>
</dbReference>
<dbReference type="PROSITE" id="PS50940">
    <property type="entry name" value="CHIT_BIND_II"/>
    <property type="match status" value="1"/>
</dbReference>
<reference evidence="10" key="1">
    <citation type="submission" date="2020-05" db="UniProtKB">
        <authorList>
            <consortium name="EnsemblMetazoa"/>
        </authorList>
    </citation>
    <scope>IDENTIFICATION</scope>
    <source>
        <strain evidence="10">BB02</strain>
    </source>
</reference>
<evidence type="ECO:0000313" key="10">
    <source>
        <dbReference type="EnsemblMetazoa" id="BGLB019266-PA"/>
    </source>
</evidence>
<keyword evidence="4" id="KW-1015">Disulfide bond</keyword>
<evidence type="ECO:0000256" key="5">
    <source>
        <dbReference type="ARBA" id="ARBA00023295"/>
    </source>
</evidence>
<dbReference type="Pfam" id="PF00704">
    <property type="entry name" value="Glyco_hydro_18"/>
    <property type="match status" value="1"/>
</dbReference>
<evidence type="ECO:0000256" key="1">
    <source>
        <dbReference type="ARBA" id="ARBA00009121"/>
    </source>
</evidence>
<dbReference type="InterPro" id="IPR002557">
    <property type="entry name" value="Chitin-bd_dom"/>
</dbReference>
<dbReference type="InterPro" id="IPR050314">
    <property type="entry name" value="Glycosyl_Hydrlase_18"/>
</dbReference>
<dbReference type="GO" id="GO:0006032">
    <property type="term" value="P:chitin catabolic process"/>
    <property type="evidence" value="ECO:0007669"/>
    <property type="project" value="TreeGrafter"/>
</dbReference>
<dbReference type="InterPro" id="IPR011583">
    <property type="entry name" value="Chitinase_II/V-like_cat"/>
</dbReference>
<dbReference type="InterPro" id="IPR029070">
    <property type="entry name" value="Chitinase_insertion_sf"/>
</dbReference>
<proteinExistence type="inferred from homology"/>
<protein>
    <submittedName>
        <fullName evidence="10">Uncharacterized protein</fullName>
    </submittedName>
</protein>
<dbReference type="EnsemblMetazoa" id="BGLB019266-RA">
    <property type="protein sequence ID" value="BGLB019266-PA"/>
    <property type="gene ID" value="BGLB019266"/>
</dbReference>
<feature type="compositionally biased region" description="Polar residues" evidence="7">
    <location>
        <begin position="439"/>
        <end position="450"/>
    </location>
</feature>
<dbReference type="InterPro" id="IPR017853">
    <property type="entry name" value="GH"/>
</dbReference>
<dbReference type="InterPro" id="IPR001579">
    <property type="entry name" value="Glyco_hydro_18_chit_AS"/>
</dbReference>
<gene>
    <name evidence="10" type="primary">106061217</name>
</gene>
<feature type="region of interest" description="Disordered" evidence="7">
    <location>
        <begin position="333"/>
        <end position="450"/>
    </location>
</feature>
<dbReference type="SUPFAM" id="SSF57625">
    <property type="entry name" value="Invertebrate chitin-binding proteins"/>
    <property type="match status" value="1"/>
</dbReference>
<dbReference type="PANTHER" id="PTHR11177">
    <property type="entry name" value="CHITINASE"/>
    <property type="match status" value="1"/>
</dbReference>
<dbReference type="FunFam" id="3.10.50.10:FF:000001">
    <property type="entry name" value="Chitinase 3-like 1"/>
    <property type="match status" value="1"/>
</dbReference>
<dbReference type="KEGG" id="bgt:106061217"/>
<dbReference type="Gene3D" id="3.20.20.80">
    <property type="entry name" value="Glycosidases"/>
    <property type="match status" value="2"/>
</dbReference>
<dbReference type="Proteomes" id="UP000076420">
    <property type="component" value="Unassembled WGS sequence"/>
</dbReference>
<dbReference type="InterPro" id="IPR001223">
    <property type="entry name" value="Glyco_hydro18_cat"/>
</dbReference>
<dbReference type="PROSITE" id="PS51910">
    <property type="entry name" value="GH18_2"/>
    <property type="match status" value="1"/>
</dbReference>
<dbReference type="VEuPathDB" id="VectorBase:BGLAX_032428"/>
<accession>A0A2C9KGE4</accession>
<dbReference type="Gene3D" id="3.10.50.10">
    <property type="match status" value="1"/>
</dbReference>
<dbReference type="AlphaFoldDB" id="A0A2C9KGE4"/>
<dbReference type="SUPFAM" id="SSF51445">
    <property type="entry name" value="(Trans)glycosidases"/>
    <property type="match status" value="1"/>
</dbReference>
<dbReference type="PANTHER" id="PTHR11177:SF248">
    <property type="entry name" value="CHITOTRIOSIDASE-1"/>
    <property type="match status" value="1"/>
</dbReference>